<dbReference type="PANTHER" id="PTHR46148:SF57">
    <property type="entry name" value="OS12G0499874 PROTEIN"/>
    <property type="match status" value="1"/>
</dbReference>
<keyword evidence="2" id="KW-0695">RNA-directed DNA polymerase</keyword>
<dbReference type="AlphaFoldDB" id="A0A6L2M8L9"/>
<keyword evidence="2" id="KW-0548">Nucleotidyltransferase</keyword>
<name>A0A6L2M8L9_TANCI</name>
<dbReference type="GO" id="GO:0003964">
    <property type="term" value="F:RNA-directed DNA polymerase activity"/>
    <property type="evidence" value="ECO:0007669"/>
    <property type="project" value="UniProtKB-KW"/>
</dbReference>
<evidence type="ECO:0000313" key="2">
    <source>
        <dbReference type="EMBL" id="GEU69809.1"/>
    </source>
</evidence>
<dbReference type="InterPro" id="IPR056924">
    <property type="entry name" value="SH3_Tf2-1"/>
</dbReference>
<comment type="caution">
    <text evidence="2">The sequence shown here is derived from an EMBL/GenBank/DDBJ whole genome shotgun (WGS) entry which is preliminary data.</text>
</comment>
<feature type="domain" description="Tf2-1-like SH3-like" evidence="1">
    <location>
        <begin position="10"/>
        <end position="51"/>
    </location>
</feature>
<proteinExistence type="predicted"/>
<evidence type="ECO:0000259" key="1">
    <source>
        <dbReference type="Pfam" id="PF24626"/>
    </source>
</evidence>
<dbReference type="PANTHER" id="PTHR46148">
    <property type="entry name" value="CHROMO DOMAIN-CONTAINING PROTEIN"/>
    <property type="match status" value="1"/>
</dbReference>
<organism evidence="2">
    <name type="scientific">Tanacetum cinerariifolium</name>
    <name type="common">Dalmatian daisy</name>
    <name type="synonym">Chrysanthemum cinerariifolium</name>
    <dbReference type="NCBI Taxonomy" id="118510"/>
    <lineage>
        <taxon>Eukaryota</taxon>
        <taxon>Viridiplantae</taxon>
        <taxon>Streptophyta</taxon>
        <taxon>Embryophyta</taxon>
        <taxon>Tracheophyta</taxon>
        <taxon>Spermatophyta</taxon>
        <taxon>Magnoliopsida</taxon>
        <taxon>eudicotyledons</taxon>
        <taxon>Gunneridae</taxon>
        <taxon>Pentapetalae</taxon>
        <taxon>asterids</taxon>
        <taxon>campanulids</taxon>
        <taxon>Asterales</taxon>
        <taxon>Asteraceae</taxon>
        <taxon>Asteroideae</taxon>
        <taxon>Anthemideae</taxon>
        <taxon>Anthemidinae</taxon>
        <taxon>Tanacetum</taxon>
    </lineage>
</organism>
<keyword evidence="2" id="KW-0808">Transferase</keyword>
<dbReference type="Pfam" id="PF24626">
    <property type="entry name" value="SH3_Tf2-1"/>
    <property type="match status" value="1"/>
</dbReference>
<reference evidence="2" key="1">
    <citation type="journal article" date="2019" name="Sci. Rep.">
        <title>Draft genome of Tanacetum cinerariifolium, the natural source of mosquito coil.</title>
        <authorList>
            <person name="Yamashiro T."/>
            <person name="Shiraishi A."/>
            <person name="Satake H."/>
            <person name="Nakayama K."/>
        </authorList>
    </citation>
    <scope>NUCLEOTIDE SEQUENCE</scope>
</reference>
<accession>A0A6L2M8L9</accession>
<dbReference type="EMBL" id="BKCJ010006003">
    <property type="protein sequence ID" value="GEU69809.1"/>
    <property type="molecule type" value="Genomic_DNA"/>
</dbReference>
<protein>
    <submittedName>
        <fullName evidence="2">Putative reverse transcriptase domain-containing protein</fullName>
    </submittedName>
</protein>
<gene>
    <name evidence="2" type="ORF">Tci_041787</name>
</gene>
<sequence>MSEAIRLTGVIRFGKQGKLNPWYIRPFNILERIGPVAYQLELPEELSNVHSEDPFERWGATLSIEKIAQSEKVFILNSSLAIPKRDSRTLKLASTKAELITRLGLAEVKAWLAGDVFLGVLAVKVENVMGGSSPTLGLGIGVSVEKPDGGDSSLSVVMPKK</sequence>